<keyword evidence="2" id="KW-0732">Signal</keyword>
<comment type="caution">
    <text evidence="3">The sequence shown here is derived from an EMBL/GenBank/DDBJ whole genome shotgun (WGS) entry which is preliminary data.</text>
</comment>
<feature type="transmembrane region" description="Helical" evidence="1">
    <location>
        <begin position="32"/>
        <end position="52"/>
    </location>
</feature>
<sequence>MNRSLVAVAGIAGAAGVALAAAGSHMASAERLATAGALAMAQAPALLALGLNGKDTGRLLTLCAWVIAVGLVAFSGALTYHDLSGSAALAAIAPIGGTAMILGWLGIAFAALIKRR</sequence>
<proteinExistence type="predicted"/>
<protein>
    <submittedName>
        <fullName evidence="3">Uncharacterized membrane protein YgdD (TMEM256/DUF423 family)</fullName>
    </submittedName>
</protein>
<organism evidence="3 4">
    <name type="scientific">Kaistia hirudinis</name>
    <dbReference type="NCBI Taxonomy" id="1293440"/>
    <lineage>
        <taxon>Bacteria</taxon>
        <taxon>Pseudomonadati</taxon>
        <taxon>Pseudomonadota</taxon>
        <taxon>Alphaproteobacteria</taxon>
        <taxon>Hyphomicrobiales</taxon>
        <taxon>Kaistiaceae</taxon>
        <taxon>Kaistia</taxon>
    </lineage>
</organism>
<gene>
    <name evidence="3" type="ORF">GGR25_004273</name>
</gene>
<dbReference type="RefSeq" id="WP_183400846.1">
    <property type="nucleotide sequence ID" value="NZ_JACIDS010000005.1"/>
</dbReference>
<dbReference type="InterPro" id="IPR006696">
    <property type="entry name" value="DUF423"/>
</dbReference>
<feature type="transmembrane region" description="Helical" evidence="1">
    <location>
        <begin position="87"/>
        <end position="113"/>
    </location>
</feature>
<evidence type="ECO:0000256" key="1">
    <source>
        <dbReference type="SAM" id="Phobius"/>
    </source>
</evidence>
<keyword evidence="1" id="KW-1133">Transmembrane helix</keyword>
<dbReference type="EMBL" id="JACIDS010000005">
    <property type="protein sequence ID" value="MBB3933209.1"/>
    <property type="molecule type" value="Genomic_DNA"/>
</dbReference>
<evidence type="ECO:0000313" key="4">
    <source>
        <dbReference type="Proteomes" id="UP000553963"/>
    </source>
</evidence>
<reference evidence="3 4" key="1">
    <citation type="submission" date="2020-08" db="EMBL/GenBank/DDBJ databases">
        <title>Genomic Encyclopedia of Type Strains, Phase IV (KMG-IV): sequencing the most valuable type-strain genomes for metagenomic binning, comparative biology and taxonomic classification.</title>
        <authorList>
            <person name="Goeker M."/>
        </authorList>
    </citation>
    <scope>NUCLEOTIDE SEQUENCE [LARGE SCALE GENOMIC DNA]</scope>
    <source>
        <strain evidence="3 4">DSM 25966</strain>
    </source>
</reference>
<feature type="transmembrane region" description="Helical" evidence="1">
    <location>
        <begin position="59"/>
        <end position="81"/>
    </location>
</feature>
<keyword evidence="4" id="KW-1185">Reference proteome</keyword>
<feature type="signal peptide" evidence="2">
    <location>
        <begin position="1"/>
        <end position="20"/>
    </location>
</feature>
<keyword evidence="1" id="KW-0812">Transmembrane</keyword>
<dbReference type="AlphaFoldDB" id="A0A840ASH6"/>
<dbReference type="Proteomes" id="UP000553963">
    <property type="component" value="Unassembled WGS sequence"/>
</dbReference>
<name>A0A840ASH6_9HYPH</name>
<evidence type="ECO:0000313" key="3">
    <source>
        <dbReference type="EMBL" id="MBB3933209.1"/>
    </source>
</evidence>
<feature type="chain" id="PRO_5032748665" evidence="2">
    <location>
        <begin position="21"/>
        <end position="116"/>
    </location>
</feature>
<dbReference type="Pfam" id="PF04241">
    <property type="entry name" value="DUF423"/>
    <property type="match status" value="1"/>
</dbReference>
<accession>A0A840ASH6</accession>
<evidence type="ECO:0000256" key="2">
    <source>
        <dbReference type="SAM" id="SignalP"/>
    </source>
</evidence>
<keyword evidence="1" id="KW-0472">Membrane</keyword>